<keyword evidence="2" id="KW-1133">Transmembrane helix</keyword>
<feature type="coiled-coil region" evidence="1">
    <location>
        <begin position="89"/>
        <end position="126"/>
    </location>
</feature>
<accession>A0ABY1Q7K9</accession>
<reference evidence="4 5" key="1">
    <citation type="submission" date="2017-05" db="EMBL/GenBank/DDBJ databases">
        <authorList>
            <person name="Varghese N."/>
            <person name="Submissions S."/>
        </authorList>
    </citation>
    <scope>NUCLEOTIDE SEQUENCE [LARGE SCALE GENOMIC DNA]</scope>
    <source>
        <strain evidence="4 5">SM16</strain>
    </source>
</reference>
<dbReference type="Proteomes" id="UP001157910">
    <property type="component" value="Unassembled WGS sequence"/>
</dbReference>
<comment type="caution">
    <text evidence="4">The sequence shown here is derived from an EMBL/GenBank/DDBJ whole genome shotgun (WGS) entry which is preliminary data.</text>
</comment>
<keyword evidence="5" id="KW-1185">Reference proteome</keyword>
<feature type="transmembrane region" description="Helical" evidence="2">
    <location>
        <begin position="20"/>
        <end position="42"/>
    </location>
</feature>
<gene>
    <name evidence="4" type="ORF">SAMN06296065_102395</name>
</gene>
<evidence type="ECO:0000256" key="1">
    <source>
        <dbReference type="SAM" id="Coils"/>
    </source>
</evidence>
<evidence type="ECO:0000313" key="4">
    <source>
        <dbReference type="EMBL" id="SMP58017.1"/>
    </source>
</evidence>
<dbReference type="Gene3D" id="2.40.10.340">
    <property type="entry name" value="Rod shape-determining protein MreC, domain 1"/>
    <property type="match status" value="1"/>
</dbReference>
<keyword evidence="2" id="KW-0472">Membrane</keyword>
<feature type="domain" description="Rod shape-determining protein MreC beta-barrel core" evidence="3">
    <location>
        <begin position="139"/>
        <end position="273"/>
    </location>
</feature>
<proteinExistence type="predicted"/>
<name>A0ABY1Q7K9_9SPHN</name>
<dbReference type="InterPro" id="IPR007221">
    <property type="entry name" value="MreC"/>
</dbReference>
<dbReference type="InterPro" id="IPR042177">
    <property type="entry name" value="Cell/Rod_1"/>
</dbReference>
<evidence type="ECO:0000313" key="5">
    <source>
        <dbReference type="Proteomes" id="UP001157910"/>
    </source>
</evidence>
<organism evidence="4 5">
    <name type="scientific">Novosphingobium panipatense</name>
    <dbReference type="NCBI Taxonomy" id="428991"/>
    <lineage>
        <taxon>Bacteria</taxon>
        <taxon>Pseudomonadati</taxon>
        <taxon>Pseudomonadota</taxon>
        <taxon>Alphaproteobacteria</taxon>
        <taxon>Sphingomonadales</taxon>
        <taxon>Sphingomonadaceae</taxon>
        <taxon>Novosphingobium</taxon>
    </lineage>
</organism>
<dbReference type="Pfam" id="PF04085">
    <property type="entry name" value="MreC"/>
    <property type="match status" value="1"/>
</dbReference>
<dbReference type="EMBL" id="FXUI01000002">
    <property type="protein sequence ID" value="SMP58017.1"/>
    <property type="molecule type" value="Genomic_DNA"/>
</dbReference>
<sequence>MAPPANRRSGFSRRAQYSTFFQYTAGVMGAVVGLGLLVVSIVNPDAFATLRSAAADLTESPAQAAAGTRHTARSFVEEIGGFFQSGRENARLRRELVEAKVRLVQAQATEAENKRLKQLLDLQEDEGQTIAYSRLVSSTGSSPRRFAILGAGSDRGVAKGMPVRSQMGLVGRVLEVGLSSARVLLITDTESVVPVRRSQDGVPAFAQGNGDGTIRIRLVNLGINPLRKGDVMVTSGSGGLYRPGTPLAIVTELLRDGAIARVLSNPSNTDYVVVERAWAPAPPPPPAATEAGES</sequence>
<dbReference type="PANTHER" id="PTHR34138:SF1">
    <property type="entry name" value="CELL SHAPE-DETERMINING PROTEIN MREC"/>
    <property type="match status" value="1"/>
</dbReference>
<dbReference type="InterPro" id="IPR055342">
    <property type="entry name" value="MreC_beta-barrel_core"/>
</dbReference>
<evidence type="ECO:0000259" key="3">
    <source>
        <dbReference type="Pfam" id="PF04085"/>
    </source>
</evidence>
<evidence type="ECO:0000256" key="2">
    <source>
        <dbReference type="SAM" id="Phobius"/>
    </source>
</evidence>
<protein>
    <submittedName>
        <fullName evidence="4">Rod shape-determining protein MreC</fullName>
    </submittedName>
</protein>
<keyword evidence="2" id="KW-0812">Transmembrane</keyword>
<dbReference type="PANTHER" id="PTHR34138">
    <property type="entry name" value="CELL SHAPE-DETERMINING PROTEIN MREC"/>
    <property type="match status" value="1"/>
</dbReference>
<dbReference type="RefSeq" id="WP_283405395.1">
    <property type="nucleotide sequence ID" value="NZ_FXUI01000002.1"/>
</dbReference>
<keyword evidence="1" id="KW-0175">Coiled coil</keyword>